<comment type="caution">
    <text evidence="2">The sequence shown here is derived from an EMBL/GenBank/DDBJ whole genome shotgun (WGS) entry which is preliminary data.</text>
</comment>
<reference evidence="2 3" key="1">
    <citation type="submission" date="2016-03" db="EMBL/GenBank/DDBJ databases">
        <title>EvidentialGene: Evidence-directed Construction of Genes on Genomes.</title>
        <authorList>
            <person name="Gilbert D.G."/>
            <person name="Choi J.-H."/>
            <person name="Mockaitis K."/>
            <person name="Colbourne J."/>
            <person name="Pfrender M."/>
        </authorList>
    </citation>
    <scope>NUCLEOTIDE SEQUENCE [LARGE SCALE GENOMIC DNA]</scope>
    <source>
        <strain evidence="2 3">Xinb3</strain>
        <tissue evidence="2">Complete organism</tissue>
    </source>
</reference>
<evidence type="ECO:0000313" key="2">
    <source>
        <dbReference type="EMBL" id="KZS18633.1"/>
    </source>
</evidence>
<dbReference type="EMBL" id="LRGB01000512">
    <property type="protein sequence ID" value="KZS18633.1"/>
    <property type="molecule type" value="Genomic_DNA"/>
</dbReference>
<evidence type="ECO:0000313" key="3">
    <source>
        <dbReference type="Proteomes" id="UP000076858"/>
    </source>
</evidence>
<sequence>MDDLRSGRIVPKIKMTRLIFKKATRLTWDRALTATAHKPQCPPRNSAVHIPQLGSAPVHPY</sequence>
<gene>
    <name evidence="2" type="ORF">APZ42_015183</name>
</gene>
<accession>A0A162P8U2</accession>
<feature type="region of interest" description="Disordered" evidence="1">
    <location>
        <begin position="37"/>
        <end position="61"/>
    </location>
</feature>
<dbReference type="AlphaFoldDB" id="A0A162P8U2"/>
<dbReference type="Proteomes" id="UP000076858">
    <property type="component" value="Unassembled WGS sequence"/>
</dbReference>
<evidence type="ECO:0000256" key="1">
    <source>
        <dbReference type="SAM" id="MobiDB-lite"/>
    </source>
</evidence>
<name>A0A162P8U2_9CRUS</name>
<protein>
    <submittedName>
        <fullName evidence="2">Uncharacterized protein</fullName>
    </submittedName>
</protein>
<proteinExistence type="predicted"/>
<keyword evidence="3" id="KW-1185">Reference proteome</keyword>
<organism evidence="2 3">
    <name type="scientific">Daphnia magna</name>
    <dbReference type="NCBI Taxonomy" id="35525"/>
    <lineage>
        <taxon>Eukaryota</taxon>
        <taxon>Metazoa</taxon>
        <taxon>Ecdysozoa</taxon>
        <taxon>Arthropoda</taxon>
        <taxon>Crustacea</taxon>
        <taxon>Branchiopoda</taxon>
        <taxon>Diplostraca</taxon>
        <taxon>Cladocera</taxon>
        <taxon>Anomopoda</taxon>
        <taxon>Daphniidae</taxon>
        <taxon>Daphnia</taxon>
    </lineage>
</organism>